<protein>
    <submittedName>
        <fullName evidence="13">COX15/CtaA family protein</fullName>
    </submittedName>
</protein>
<accession>A0ABT5UCV8</accession>
<evidence type="ECO:0000256" key="12">
    <source>
        <dbReference type="SAM" id="Phobius"/>
    </source>
</evidence>
<evidence type="ECO:0000256" key="3">
    <source>
        <dbReference type="ARBA" id="ARBA00022692"/>
    </source>
</evidence>
<evidence type="ECO:0000256" key="10">
    <source>
        <dbReference type="ARBA" id="ARBA00023157"/>
    </source>
</evidence>
<dbReference type="Proteomes" id="UP001528823">
    <property type="component" value="Unassembled WGS sequence"/>
</dbReference>
<name>A0ABT5UCV8_9GAMM</name>
<dbReference type="PANTHER" id="PTHR35457:SF1">
    <property type="entry name" value="HEME A SYNTHASE"/>
    <property type="match status" value="1"/>
</dbReference>
<dbReference type="RefSeq" id="WP_274690544.1">
    <property type="nucleotide sequence ID" value="NZ_JAPMOU010000030.1"/>
</dbReference>
<keyword evidence="8" id="KW-0350">Heme biosynthesis</keyword>
<evidence type="ECO:0000256" key="9">
    <source>
        <dbReference type="ARBA" id="ARBA00023136"/>
    </source>
</evidence>
<evidence type="ECO:0000256" key="5">
    <source>
        <dbReference type="ARBA" id="ARBA00022989"/>
    </source>
</evidence>
<sequence length="359" mass="39916">MRVKAGYWLVLFSTALAALVVILGAYTRLVDAGLGCPDWPGCYGFLTVPESSVDVAKANLRFPETPVESAKGWPEMIHRYLAGTLGLFILMIAVVAFRQNKQDNSYPIKLPFFLLVLVVIQAAFGMWTVTLKLWPQVVLAHLIGGFTTLSLLFLLLLRLRVSRENTSQQNNSKSYASNLFKYKVLARIGLVIVVIQIMLGGWTSSNYAAIACMDFPTCHDSYWPEMDFSQGFNIFQQIGPNYLGGVMDSNARTAIHMAHRIGAVITALFLCYMCFSLMRVKLENLEKVNQQYINNWAITILSILIVQLSLGISNIVWFIPLPVAVAHNACGALLLISLVGLNYQLYKIGKASPILQRSI</sequence>
<keyword evidence="7" id="KW-0408">Iron</keyword>
<keyword evidence="6" id="KW-0560">Oxidoreductase</keyword>
<evidence type="ECO:0000256" key="2">
    <source>
        <dbReference type="ARBA" id="ARBA00022475"/>
    </source>
</evidence>
<comment type="caution">
    <text evidence="13">The sequence shown here is derived from an EMBL/GenBank/DDBJ whole genome shotgun (WGS) entry which is preliminary data.</text>
</comment>
<keyword evidence="10" id="KW-1015">Disulfide bond</keyword>
<feature type="transmembrane region" description="Helical" evidence="12">
    <location>
        <begin position="257"/>
        <end position="275"/>
    </location>
</feature>
<evidence type="ECO:0000256" key="1">
    <source>
        <dbReference type="ARBA" id="ARBA00004141"/>
    </source>
</evidence>
<evidence type="ECO:0000313" key="14">
    <source>
        <dbReference type="Proteomes" id="UP001528823"/>
    </source>
</evidence>
<comment type="pathway">
    <text evidence="11">Porphyrin-containing compound metabolism.</text>
</comment>
<keyword evidence="14" id="KW-1185">Reference proteome</keyword>
<evidence type="ECO:0000256" key="4">
    <source>
        <dbReference type="ARBA" id="ARBA00022723"/>
    </source>
</evidence>
<feature type="transmembrane region" description="Helical" evidence="12">
    <location>
        <begin position="77"/>
        <end position="98"/>
    </location>
</feature>
<dbReference type="InterPro" id="IPR003780">
    <property type="entry name" value="COX15/CtaA_fam"/>
</dbReference>
<dbReference type="PANTHER" id="PTHR35457">
    <property type="entry name" value="HEME A SYNTHASE"/>
    <property type="match status" value="1"/>
</dbReference>
<dbReference type="Pfam" id="PF02628">
    <property type="entry name" value="COX15-CtaA"/>
    <property type="match status" value="1"/>
</dbReference>
<proteinExistence type="predicted"/>
<evidence type="ECO:0000313" key="13">
    <source>
        <dbReference type="EMBL" id="MDE1464214.1"/>
    </source>
</evidence>
<feature type="transmembrane region" description="Helical" evidence="12">
    <location>
        <begin position="296"/>
        <end position="319"/>
    </location>
</feature>
<dbReference type="InterPro" id="IPR050450">
    <property type="entry name" value="COX15/CtaA_HemeA_synthase"/>
</dbReference>
<dbReference type="EMBL" id="JAPMOU010000030">
    <property type="protein sequence ID" value="MDE1464214.1"/>
    <property type="molecule type" value="Genomic_DNA"/>
</dbReference>
<organism evidence="13 14">
    <name type="scientific">Spartinivicinus poritis</name>
    <dbReference type="NCBI Taxonomy" id="2994640"/>
    <lineage>
        <taxon>Bacteria</taxon>
        <taxon>Pseudomonadati</taxon>
        <taxon>Pseudomonadota</taxon>
        <taxon>Gammaproteobacteria</taxon>
        <taxon>Oceanospirillales</taxon>
        <taxon>Zooshikellaceae</taxon>
        <taxon>Spartinivicinus</taxon>
    </lineage>
</organism>
<comment type="subcellular location">
    <subcellularLocation>
        <location evidence="1">Membrane</location>
        <topology evidence="1">Multi-pass membrane protein</topology>
    </subcellularLocation>
</comment>
<feature type="transmembrane region" description="Helical" evidence="12">
    <location>
        <begin position="110"/>
        <end position="131"/>
    </location>
</feature>
<keyword evidence="9 12" id="KW-0472">Membrane</keyword>
<evidence type="ECO:0000256" key="11">
    <source>
        <dbReference type="ARBA" id="ARBA00023444"/>
    </source>
</evidence>
<feature type="transmembrane region" description="Helical" evidence="12">
    <location>
        <begin position="137"/>
        <end position="159"/>
    </location>
</feature>
<keyword evidence="2" id="KW-1003">Cell membrane</keyword>
<feature type="transmembrane region" description="Helical" evidence="12">
    <location>
        <begin position="180"/>
        <end position="199"/>
    </location>
</feature>
<keyword evidence="4" id="KW-0479">Metal-binding</keyword>
<feature type="transmembrane region" description="Helical" evidence="12">
    <location>
        <begin position="325"/>
        <end position="346"/>
    </location>
</feature>
<evidence type="ECO:0000256" key="7">
    <source>
        <dbReference type="ARBA" id="ARBA00023004"/>
    </source>
</evidence>
<evidence type="ECO:0000256" key="8">
    <source>
        <dbReference type="ARBA" id="ARBA00023133"/>
    </source>
</evidence>
<feature type="transmembrane region" description="Helical" evidence="12">
    <location>
        <begin position="7"/>
        <end position="26"/>
    </location>
</feature>
<evidence type="ECO:0000256" key="6">
    <source>
        <dbReference type="ARBA" id="ARBA00023002"/>
    </source>
</evidence>
<keyword evidence="3 12" id="KW-0812">Transmembrane</keyword>
<keyword evidence="5 12" id="KW-1133">Transmembrane helix</keyword>
<gene>
    <name evidence="13" type="ORF">ORQ98_19840</name>
</gene>
<reference evidence="13 14" key="1">
    <citation type="submission" date="2022-11" db="EMBL/GenBank/DDBJ databases">
        <title>Spartinivicinus poritis sp. nov., isolated from scleractinian coral Porites lutea.</title>
        <authorList>
            <person name="Zhang G."/>
            <person name="Cai L."/>
            <person name="Wei Q."/>
        </authorList>
    </citation>
    <scope>NUCLEOTIDE SEQUENCE [LARGE SCALE GENOMIC DNA]</scope>
    <source>
        <strain evidence="13 14">A2-2</strain>
    </source>
</reference>